<organism evidence="4">
    <name type="scientific">Larimichthys crocea</name>
    <name type="common">Large yellow croaker</name>
    <name type="synonym">Pseudosciaena crocea</name>
    <dbReference type="NCBI Taxonomy" id="215358"/>
    <lineage>
        <taxon>Eukaryota</taxon>
        <taxon>Metazoa</taxon>
        <taxon>Chordata</taxon>
        <taxon>Craniata</taxon>
        <taxon>Vertebrata</taxon>
        <taxon>Euteleostomi</taxon>
        <taxon>Actinopterygii</taxon>
        <taxon>Neopterygii</taxon>
        <taxon>Teleostei</taxon>
        <taxon>Neoteleostei</taxon>
        <taxon>Acanthomorphata</taxon>
        <taxon>Eupercaria</taxon>
        <taxon>Sciaenidae</taxon>
        <taxon>Larimichthys</taxon>
    </lineage>
</organism>
<dbReference type="SMART" id="SM00409">
    <property type="entry name" value="IG"/>
    <property type="match status" value="5"/>
</dbReference>
<dbReference type="InterPro" id="IPR050488">
    <property type="entry name" value="Ig_Fc_receptor"/>
</dbReference>
<dbReference type="PANTHER" id="PTHR11481">
    <property type="entry name" value="IMMUNOGLOBULIN FC RECEPTOR"/>
    <property type="match status" value="1"/>
</dbReference>
<dbReference type="SUPFAM" id="SSF48726">
    <property type="entry name" value="Immunoglobulin"/>
    <property type="match status" value="3"/>
</dbReference>
<evidence type="ECO:0000259" key="3">
    <source>
        <dbReference type="PROSITE" id="PS50835"/>
    </source>
</evidence>
<dbReference type="InterPro" id="IPR036179">
    <property type="entry name" value="Ig-like_dom_sf"/>
</dbReference>
<keyword evidence="4" id="KW-0675">Receptor</keyword>
<keyword evidence="2" id="KW-1015">Disulfide bond</keyword>
<reference evidence="4" key="1">
    <citation type="journal article" date="2015" name="PLoS Genet.">
        <title>Genome Sequencing of the Perciform Fish Larimichthys crocea Provides Insights into Molecular and Genetic Mechanisms of Stress Adaptation.</title>
        <authorList>
            <person name="Ao J."/>
            <person name="Mu Y."/>
            <person name="Xiang L.X."/>
            <person name="Fan D."/>
            <person name="Feng M."/>
            <person name="Zhang S."/>
            <person name="Shi Q."/>
            <person name="Zhu L.Y."/>
            <person name="Li T."/>
            <person name="Ding Y."/>
            <person name="Nie L."/>
            <person name="Li Q."/>
            <person name="Dong W.R."/>
            <person name="Jiang L."/>
            <person name="Sun B."/>
            <person name="Zhang X."/>
            <person name="Li M."/>
            <person name="Zhang H.Q."/>
            <person name="Xie S."/>
            <person name="Zhu Y."/>
            <person name="Jiang X."/>
            <person name="Wang X."/>
            <person name="Mu P."/>
            <person name="Chen W."/>
            <person name="Yue Z."/>
            <person name="Wang Z."/>
            <person name="Wang J."/>
            <person name="Shao J.Z."/>
            <person name="Chen X."/>
        </authorList>
    </citation>
    <scope>NUCLEOTIDE SEQUENCE [LARGE SCALE GENOMIC DNA]</scope>
    <source>
        <strain evidence="4">SSNF</strain>
        <tissue evidence="4">Blood</tissue>
    </source>
</reference>
<dbReference type="GO" id="GO:0006955">
    <property type="term" value="P:immune response"/>
    <property type="evidence" value="ECO:0007669"/>
    <property type="project" value="TreeGrafter"/>
</dbReference>
<dbReference type="InterPro" id="IPR007110">
    <property type="entry name" value="Ig-like_dom"/>
</dbReference>
<proteinExistence type="predicted"/>
<dbReference type="EMBL" id="KQ042632">
    <property type="protein sequence ID" value="KKF12935.1"/>
    <property type="molecule type" value="Genomic_DNA"/>
</dbReference>
<protein>
    <submittedName>
        <fullName evidence="4">Fc receptor-like protein 5</fullName>
    </submittedName>
</protein>
<sequence>MRRIKGAVGPCVLKSSGPCEITSSFSMDSGEYWCEYQDIKRSNPINITVTDAAFVHIVPSRLQFFEHEFVFIYCDGFFNDLTKWRVMKKMKETTTTCKSKPETPGPCNITTAFSFDSGEYWCEAEGKKSNVVDITVTDASFPRIVPSRLQFFEYEFVFINCDELSFFNETEWRVMRKFDDRKTICNVKWEKTGSCNITSTFAGDSGEYWCQAKGKTSSIVNIVVTVIRASLLLVMQVQDSDSAQKACAGCPDVIPNRLQHFEYQAISFNCEVLDGSLAWAVKRKSSSGNITCGTNWGVAKGSGCHIRDVYVEDSGEYWCETKDGKTSKSVNIAVTDAVFLHVVPNRLQFFEYEHISFNCTGRHGPAEWRVMRKSSSKTSRWETSTGCLNIQPAFVSHSGEYWCEDGEGRRSNSVNITIKGGGVILESPALPVMEQQNVTLRCTLKGTSSNLPADFIKEGHMDMVTYKGEMTIYNVSKSDEGLYKCRISGREESAGSWLAVRGKT</sequence>
<dbReference type="PANTHER" id="PTHR11481:SF64">
    <property type="entry name" value="FC RECEPTOR-LIKE PROTEIN 4"/>
    <property type="match status" value="1"/>
</dbReference>
<dbReference type="GO" id="GO:0004888">
    <property type="term" value="F:transmembrane signaling receptor activity"/>
    <property type="evidence" value="ECO:0007669"/>
    <property type="project" value="TreeGrafter"/>
</dbReference>
<name>A0A0F8C7U6_LARCR</name>
<feature type="domain" description="Ig-like" evidence="3">
    <location>
        <begin position="392"/>
        <end position="496"/>
    </location>
</feature>
<evidence type="ECO:0000256" key="1">
    <source>
        <dbReference type="ARBA" id="ARBA00022729"/>
    </source>
</evidence>
<evidence type="ECO:0000313" key="4">
    <source>
        <dbReference type="EMBL" id="KKF12935.1"/>
    </source>
</evidence>
<dbReference type="InterPro" id="IPR003599">
    <property type="entry name" value="Ig_sub"/>
</dbReference>
<dbReference type="PROSITE" id="PS50835">
    <property type="entry name" value="IG_LIKE"/>
    <property type="match status" value="1"/>
</dbReference>
<dbReference type="Gene3D" id="2.60.40.10">
    <property type="entry name" value="Immunoglobulins"/>
    <property type="match status" value="4"/>
</dbReference>
<gene>
    <name evidence="4" type="ORF">EH28_00715</name>
</gene>
<accession>A0A0F8C7U6</accession>
<dbReference type="AlphaFoldDB" id="A0A0F8C7U6"/>
<dbReference type="GO" id="GO:0007166">
    <property type="term" value="P:cell surface receptor signaling pathway"/>
    <property type="evidence" value="ECO:0007669"/>
    <property type="project" value="TreeGrafter"/>
</dbReference>
<dbReference type="CDD" id="cd00096">
    <property type="entry name" value="Ig"/>
    <property type="match status" value="1"/>
</dbReference>
<evidence type="ECO:0000256" key="2">
    <source>
        <dbReference type="ARBA" id="ARBA00023157"/>
    </source>
</evidence>
<dbReference type="InterPro" id="IPR013783">
    <property type="entry name" value="Ig-like_fold"/>
</dbReference>
<dbReference type="GO" id="GO:0009897">
    <property type="term" value="C:external side of plasma membrane"/>
    <property type="evidence" value="ECO:0007669"/>
    <property type="project" value="TreeGrafter"/>
</dbReference>
<keyword evidence="1" id="KW-0732">Signal</keyword>